<dbReference type="VEuPathDB" id="FungiDB:TERG_06799"/>
<sequence length="456" mass="50173">MGSLQAQVPPQEDDVTLSAVFDNNNPPRLGTDVGIRLPLSAMAAFASGMALGASHGSTKAAFRFRAENAHRFPTNPTGWYQYHKSKNYTSMIGGLKEGTKLGMKVGIGAVAFCIFEETVDHARGSRDFLSTVTAGLSFSGVYSLLARHDVYTAARTAKTLSTIAFEDYHLQDEILLGALTMVTKKGTYSSRSGKSAVPDFLAYKEDKAQKVPEYGERDSKRYATGSPRPPDGYASSAKSRISKVYGSTSRALQIPESSSRASDPFALPTSTALVPYTGGRKYYDNALVAGSSNSRRDYGPSRGGKDYGPLPIAGRSRRRRVHFDEERDDRRSSSRARRRRHRRQRELERTDLAICCRDCCTLAPRAQIPPLLPEYGPVSDATLYQLHMVSGIPLYRLEYLSDYDLITEGPCGSLGILFPMLPCDIRDAISSGRFSIRPVQVATVTTVNVYTTYELY</sequence>
<feature type="compositionally biased region" description="Basic and acidic residues" evidence="1">
    <location>
        <begin position="212"/>
        <end position="221"/>
    </location>
</feature>
<name>A0A178F0K8_TRIRU</name>
<evidence type="ECO:0000313" key="3">
    <source>
        <dbReference type="Proteomes" id="UP000243015"/>
    </source>
</evidence>
<dbReference type="AlphaFoldDB" id="A0A178F0K8"/>
<comment type="caution">
    <text evidence="2">The sequence shown here is derived from an EMBL/GenBank/DDBJ whole genome shotgun (WGS) entry which is preliminary data.</text>
</comment>
<protein>
    <submittedName>
        <fullName evidence="2">Uncharacterized protein</fullName>
    </submittedName>
</protein>
<reference evidence="2 3" key="1">
    <citation type="submission" date="2016-05" db="EMBL/GenBank/DDBJ databases">
        <title>Genome sequencing of Trichophyton rubrum CMCC(F)T1i isolated from hair.</title>
        <authorList>
            <person name="Zhan P."/>
            <person name="Tao Y."/>
            <person name="Liu W."/>
        </authorList>
    </citation>
    <scope>NUCLEOTIDE SEQUENCE [LARGE SCALE GENOMIC DNA]</scope>
    <source>
        <strain evidence="3">CMCC(F)T1i</strain>
    </source>
</reference>
<feature type="region of interest" description="Disordered" evidence="1">
    <location>
        <begin position="212"/>
        <end position="269"/>
    </location>
</feature>
<dbReference type="PANTHER" id="PTHR37852">
    <property type="entry name" value="YALI0B21208P"/>
    <property type="match status" value="1"/>
</dbReference>
<proteinExistence type="predicted"/>
<evidence type="ECO:0000313" key="2">
    <source>
        <dbReference type="EMBL" id="OAL65183.1"/>
    </source>
</evidence>
<gene>
    <name evidence="2" type="ORF">A7C99_3667</name>
</gene>
<dbReference type="VEuPathDB" id="FungiDB:TERG_06798"/>
<feature type="compositionally biased region" description="Basic and acidic residues" evidence="1">
    <location>
        <begin position="322"/>
        <end position="332"/>
    </location>
</feature>
<organism evidence="2 3">
    <name type="scientific">Trichophyton rubrum</name>
    <name type="common">Athlete's foot fungus</name>
    <name type="synonym">Epidermophyton rubrum</name>
    <dbReference type="NCBI Taxonomy" id="5551"/>
    <lineage>
        <taxon>Eukaryota</taxon>
        <taxon>Fungi</taxon>
        <taxon>Dikarya</taxon>
        <taxon>Ascomycota</taxon>
        <taxon>Pezizomycotina</taxon>
        <taxon>Eurotiomycetes</taxon>
        <taxon>Eurotiomycetidae</taxon>
        <taxon>Onygenales</taxon>
        <taxon>Arthrodermataceae</taxon>
        <taxon>Trichophyton</taxon>
    </lineage>
</organism>
<evidence type="ECO:0000256" key="1">
    <source>
        <dbReference type="SAM" id="MobiDB-lite"/>
    </source>
</evidence>
<dbReference type="EMBL" id="LHPM01000014">
    <property type="protein sequence ID" value="OAL65183.1"/>
    <property type="molecule type" value="Genomic_DNA"/>
</dbReference>
<accession>A0A178F0K8</accession>
<dbReference type="Proteomes" id="UP000243015">
    <property type="component" value="Unassembled WGS sequence"/>
</dbReference>
<feature type="compositionally biased region" description="Polar residues" evidence="1">
    <location>
        <begin position="245"/>
        <end position="261"/>
    </location>
</feature>
<feature type="compositionally biased region" description="Basic and acidic residues" evidence="1">
    <location>
        <begin position="294"/>
        <end position="305"/>
    </location>
</feature>
<feature type="region of interest" description="Disordered" evidence="1">
    <location>
        <begin position="290"/>
        <end position="343"/>
    </location>
</feature>
<feature type="compositionally biased region" description="Basic residues" evidence="1">
    <location>
        <begin position="333"/>
        <end position="343"/>
    </location>
</feature>
<dbReference type="PANTHER" id="PTHR37852:SF1">
    <property type="entry name" value="HIG1 DOMAIN-CONTAINING PROTEIN"/>
    <property type="match status" value="1"/>
</dbReference>